<feature type="domain" description="Lactate/malate dehydrogenase N-terminal" evidence="12">
    <location>
        <begin position="34"/>
        <end position="176"/>
    </location>
</feature>
<dbReference type="InterPro" id="IPR001557">
    <property type="entry name" value="L-lactate/malate_DH"/>
</dbReference>
<evidence type="ECO:0000256" key="2">
    <source>
        <dbReference type="ARBA" id="ARBA00011738"/>
    </source>
</evidence>
<evidence type="ECO:0000256" key="4">
    <source>
        <dbReference type="ARBA" id="ARBA00023002"/>
    </source>
</evidence>
<dbReference type="NCBIfam" id="TIGR01772">
    <property type="entry name" value="MDH_euk_gproteo"/>
    <property type="match status" value="1"/>
</dbReference>
<dbReference type="InterPro" id="IPR010097">
    <property type="entry name" value="Malate_DH_type1"/>
</dbReference>
<dbReference type="Pfam" id="PF02866">
    <property type="entry name" value="Ldh_1_C"/>
    <property type="match status" value="1"/>
</dbReference>
<feature type="domain" description="Lactate/malate dehydrogenase C-terminal" evidence="13">
    <location>
        <begin position="178"/>
        <end position="340"/>
    </location>
</feature>
<evidence type="ECO:0000313" key="15">
    <source>
        <dbReference type="Proteomes" id="UP000009192"/>
    </source>
</evidence>
<dbReference type="GO" id="GO:0006099">
    <property type="term" value="P:tricarboxylic acid cycle"/>
    <property type="evidence" value="ECO:0007669"/>
    <property type="project" value="UniProtKB-KW"/>
</dbReference>
<feature type="binding site" evidence="9">
    <location>
        <position position="125"/>
    </location>
    <ligand>
        <name>NAD(+)</name>
        <dbReference type="ChEBI" id="CHEBI:57540"/>
    </ligand>
</feature>
<feature type="active site" description="Proton acceptor" evidence="7">
    <location>
        <position position="208"/>
    </location>
</feature>
<evidence type="ECO:0000256" key="5">
    <source>
        <dbReference type="ARBA" id="ARBA00023027"/>
    </source>
</evidence>
<dbReference type="Gene3D" id="3.40.50.720">
    <property type="entry name" value="NAD(P)-binding Rossmann-like Domain"/>
    <property type="match status" value="1"/>
</dbReference>
<feature type="binding site" evidence="8">
    <location>
        <position position="184"/>
    </location>
    <ligand>
        <name>substrate</name>
    </ligand>
</feature>
<evidence type="ECO:0000259" key="13">
    <source>
        <dbReference type="Pfam" id="PF02866"/>
    </source>
</evidence>
<evidence type="ECO:0000256" key="10">
    <source>
        <dbReference type="RuleBase" id="RU003369"/>
    </source>
</evidence>
<feature type="binding site" evidence="9">
    <location>
        <position position="65"/>
    </location>
    <ligand>
        <name>NAD(+)</name>
        <dbReference type="ChEBI" id="CHEBI:57540"/>
    </ligand>
</feature>
<dbReference type="PIRSF" id="PIRSF000102">
    <property type="entry name" value="Lac_mal_DH"/>
    <property type="match status" value="1"/>
</dbReference>
<dbReference type="InterPro" id="IPR001252">
    <property type="entry name" value="Malate_DH_AS"/>
</dbReference>
<dbReference type="EMBL" id="CH933810">
    <property type="protein sequence ID" value="KRF94236.1"/>
    <property type="molecule type" value="Genomic_DNA"/>
</dbReference>
<sequence>MFGGRTKCLFLAKNYLCSHRSPFRCHLQLQRNFRVAVIGASGGIGQPLSLLMMKDHRIKDLRLHDVQGVKGVAADLSHVSAPASVRGMQGPEEIEKAVECCDVVVITAGLARKPGMTREQLFEVNGNIVMATVTAIAKKSPGAMVVIVTNPVNAIVPMAAEVLKQHKVYDPKRLFGVTTLDCVRAERFIGDYLKISPTKVKIPVIGGHAGTTILPIMSQCQPPLNASQECIESMIKRIQNGGEEIIKAKEGKGSATLSMAFAAHRFVDVLLKGLKGEKTPLECAYVESNVTEACFFATPLSFNKNGIAKNHGLPCLDKSEKEALKSAVKQLQQSIELGINHVKCKK</sequence>
<dbReference type="AlphaFoldDB" id="A0A0Q9WVF1"/>
<comment type="subunit">
    <text evidence="2">Homodimer.</text>
</comment>
<dbReference type="PROSITE" id="PS00068">
    <property type="entry name" value="MDH"/>
    <property type="match status" value="1"/>
</dbReference>
<dbReference type="PANTHER" id="PTHR11540">
    <property type="entry name" value="MALATE AND LACTATE DEHYDROGENASE"/>
    <property type="match status" value="1"/>
</dbReference>
<comment type="catalytic activity">
    <reaction evidence="6 11">
        <text>(S)-malate + NAD(+) = oxaloacetate + NADH + H(+)</text>
        <dbReference type="Rhea" id="RHEA:21432"/>
        <dbReference type="ChEBI" id="CHEBI:15378"/>
        <dbReference type="ChEBI" id="CHEBI:15589"/>
        <dbReference type="ChEBI" id="CHEBI:16452"/>
        <dbReference type="ChEBI" id="CHEBI:57540"/>
        <dbReference type="ChEBI" id="CHEBI:57945"/>
        <dbReference type="EC" id="1.1.1.37"/>
    </reaction>
</comment>
<evidence type="ECO:0000256" key="8">
    <source>
        <dbReference type="PIRSR" id="PIRSR000102-2"/>
    </source>
</evidence>
<dbReference type="SMR" id="A0A0Q9WVF1"/>
<dbReference type="Pfam" id="PF00056">
    <property type="entry name" value="Ldh_1_N"/>
    <property type="match status" value="1"/>
</dbReference>
<keyword evidence="5 9" id="KW-0520">NAD</keyword>
<dbReference type="EC" id="1.1.1.37" evidence="11"/>
<evidence type="ECO:0000256" key="11">
    <source>
        <dbReference type="RuleBase" id="RU003405"/>
    </source>
</evidence>
<dbReference type="FunFam" id="3.40.50.720:FF:000013">
    <property type="entry name" value="Malate dehydrogenase"/>
    <property type="match status" value="1"/>
</dbReference>
<dbReference type="GO" id="GO:0030060">
    <property type="term" value="F:L-malate dehydrogenase (NAD+) activity"/>
    <property type="evidence" value="ECO:0007669"/>
    <property type="project" value="UniProtKB-EC"/>
</dbReference>
<protein>
    <recommendedName>
        <fullName evidence="11">Malate dehydrogenase</fullName>
        <ecNumber evidence="11">1.1.1.37</ecNumber>
    </recommendedName>
</protein>
<dbReference type="GO" id="GO:0006108">
    <property type="term" value="P:malate metabolic process"/>
    <property type="evidence" value="ECO:0007669"/>
    <property type="project" value="InterPro"/>
</dbReference>
<feature type="binding site" evidence="8">
    <location>
        <position position="150"/>
    </location>
    <ligand>
        <name>substrate</name>
    </ligand>
</feature>
<dbReference type="SUPFAM" id="SSF51735">
    <property type="entry name" value="NAD(P)-binding Rossmann-fold domains"/>
    <property type="match status" value="1"/>
</dbReference>
<evidence type="ECO:0000259" key="12">
    <source>
        <dbReference type="Pfam" id="PF00056"/>
    </source>
</evidence>
<organism evidence="14 15">
    <name type="scientific">Drosophila mojavensis</name>
    <name type="common">Fruit fly</name>
    <dbReference type="NCBI Taxonomy" id="7230"/>
    <lineage>
        <taxon>Eukaryota</taxon>
        <taxon>Metazoa</taxon>
        <taxon>Ecdysozoa</taxon>
        <taxon>Arthropoda</taxon>
        <taxon>Hexapoda</taxon>
        <taxon>Insecta</taxon>
        <taxon>Pterygota</taxon>
        <taxon>Neoptera</taxon>
        <taxon>Endopterygota</taxon>
        <taxon>Diptera</taxon>
        <taxon>Brachycera</taxon>
        <taxon>Muscomorpha</taxon>
        <taxon>Ephydroidea</taxon>
        <taxon>Drosophilidae</taxon>
        <taxon>Drosophila</taxon>
    </lineage>
</organism>
<feature type="binding site" evidence="8">
    <location>
        <position position="118"/>
    </location>
    <ligand>
        <name>substrate</name>
    </ligand>
</feature>
<feature type="binding site" evidence="8">
    <location>
        <position position="112"/>
    </location>
    <ligand>
        <name>substrate</name>
    </ligand>
</feature>
<dbReference type="FunFam" id="3.90.110.10:FF:000001">
    <property type="entry name" value="Malate dehydrogenase"/>
    <property type="match status" value="1"/>
</dbReference>
<evidence type="ECO:0000256" key="1">
    <source>
        <dbReference type="ARBA" id="ARBA00008824"/>
    </source>
</evidence>
<reference evidence="14 15" key="1">
    <citation type="journal article" date="2007" name="Nature">
        <title>Evolution of genes and genomes on the Drosophila phylogeny.</title>
        <authorList>
            <consortium name="Drosophila 12 Genomes Consortium"/>
            <person name="Clark A.G."/>
            <person name="Eisen M.B."/>
            <person name="Smith D.R."/>
            <person name="Bergman C.M."/>
            <person name="Oliver B."/>
            <person name="Markow T.A."/>
            <person name="Kaufman T.C."/>
            <person name="Kellis M."/>
            <person name="Gelbart W."/>
            <person name="Iyer V.N."/>
            <person name="Pollard D.A."/>
            <person name="Sackton T.B."/>
            <person name="Larracuente A.M."/>
            <person name="Singh N.D."/>
            <person name="Abad J.P."/>
            <person name="Abt D.N."/>
            <person name="Adryan B."/>
            <person name="Aguade M."/>
            <person name="Akashi H."/>
            <person name="Anderson W.W."/>
            <person name="Aquadro C.F."/>
            <person name="Ardell D.H."/>
            <person name="Arguello R."/>
            <person name="Artieri C.G."/>
            <person name="Barbash D.A."/>
            <person name="Barker D."/>
            <person name="Barsanti P."/>
            <person name="Batterham P."/>
            <person name="Batzoglou S."/>
            <person name="Begun D."/>
            <person name="Bhutkar A."/>
            <person name="Blanco E."/>
            <person name="Bosak S.A."/>
            <person name="Bradley R.K."/>
            <person name="Brand A.D."/>
            <person name="Brent M.R."/>
            <person name="Brooks A.N."/>
            <person name="Brown R.H."/>
            <person name="Butlin R.K."/>
            <person name="Caggese C."/>
            <person name="Calvi B.R."/>
            <person name="Bernardo de Carvalho A."/>
            <person name="Caspi A."/>
            <person name="Castrezana S."/>
            <person name="Celniker S.E."/>
            <person name="Chang J.L."/>
            <person name="Chapple C."/>
            <person name="Chatterji S."/>
            <person name="Chinwalla A."/>
            <person name="Civetta A."/>
            <person name="Clifton S.W."/>
            <person name="Comeron J.M."/>
            <person name="Costello J.C."/>
            <person name="Coyne J.A."/>
            <person name="Daub J."/>
            <person name="David R.G."/>
            <person name="Delcher A.L."/>
            <person name="Delehaunty K."/>
            <person name="Do C.B."/>
            <person name="Ebling H."/>
            <person name="Edwards K."/>
            <person name="Eickbush T."/>
            <person name="Evans J.D."/>
            <person name="Filipski A."/>
            <person name="Findeiss S."/>
            <person name="Freyhult E."/>
            <person name="Fulton L."/>
            <person name="Fulton R."/>
            <person name="Garcia A.C."/>
            <person name="Gardiner A."/>
            <person name="Garfield D.A."/>
            <person name="Garvin B.E."/>
            <person name="Gibson G."/>
            <person name="Gilbert D."/>
            <person name="Gnerre S."/>
            <person name="Godfrey J."/>
            <person name="Good R."/>
            <person name="Gotea V."/>
            <person name="Gravely B."/>
            <person name="Greenberg A.J."/>
            <person name="Griffiths-Jones S."/>
            <person name="Gross S."/>
            <person name="Guigo R."/>
            <person name="Gustafson E.A."/>
            <person name="Haerty W."/>
            <person name="Hahn M.W."/>
            <person name="Halligan D.L."/>
            <person name="Halpern A.L."/>
            <person name="Halter G.M."/>
            <person name="Han M.V."/>
            <person name="Heger A."/>
            <person name="Hillier L."/>
            <person name="Hinrichs A.S."/>
            <person name="Holmes I."/>
            <person name="Hoskins R.A."/>
            <person name="Hubisz M.J."/>
            <person name="Hultmark D."/>
            <person name="Huntley M.A."/>
            <person name="Jaffe D.B."/>
            <person name="Jagadeeshan S."/>
            <person name="Jeck W.R."/>
            <person name="Johnson J."/>
            <person name="Jones C.D."/>
            <person name="Jordan W.C."/>
            <person name="Karpen G.H."/>
            <person name="Kataoka E."/>
            <person name="Keightley P.D."/>
            <person name="Kheradpour P."/>
            <person name="Kirkness E.F."/>
            <person name="Koerich L.B."/>
            <person name="Kristiansen K."/>
            <person name="Kudrna D."/>
            <person name="Kulathinal R.J."/>
            <person name="Kumar S."/>
            <person name="Kwok R."/>
            <person name="Lander E."/>
            <person name="Langley C.H."/>
            <person name="Lapoint R."/>
            <person name="Lazzaro B.P."/>
            <person name="Lee S.J."/>
            <person name="Levesque L."/>
            <person name="Li R."/>
            <person name="Lin C.F."/>
            <person name="Lin M.F."/>
            <person name="Lindblad-Toh K."/>
            <person name="Llopart A."/>
            <person name="Long M."/>
            <person name="Low L."/>
            <person name="Lozovsky E."/>
            <person name="Lu J."/>
            <person name="Luo M."/>
            <person name="Machado C.A."/>
            <person name="Makalowski W."/>
            <person name="Marzo M."/>
            <person name="Matsuda M."/>
            <person name="Matzkin L."/>
            <person name="McAllister B."/>
            <person name="McBride C.S."/>
            <person name="McKernan B."/>
            <person name="McKernan K."/>
            <person name="Mendez-Lago M."/>
            <person name="Minx P."/>
            <person name="Mollenhauer M.U."/>
            <person name="Montooth K."/>
            <person name="Mount S.M."/>
            <person name="Mu X."/>
            <person name="Myers E."/>
            <person name="Negre B."/>
            <person name="Newfeld S."/>
            <person name="Nielsen R."/>
            <person name="Noor M.A."/>
            <person name="O'Grady P."/>
            <person name="Pachter L."/>
            <person name="Papaceit M."/>
            <person name="Parisi M.J."/>
            <person name="Parisi M."/>
            <person name="Parts L."/>
            <person name="Pedersen J.S."/>
            <person name="Pesole G."/>
            <person name="Phillippy A.M."/>
            <person name="Ponting C.P."/>
            <person name="Pop M."/>
            <person name="Porcelli D."/>
            <person name="Powell J.R."/>
            <person name="Prohaska S."/>
            <person name="Pruitt K."/>
            <person name="Puig M."/>
            <person name="Quesneville H."/>
            <person name="Ram K.R."/>
            <person name="Rand D."/>
            <person name="Rasmussen M.D."/>
            <person name="Reed L.K."/>
            <person name="Reenan R."/>
            <person name="Reily A."/>
            <person name="Remington K.A."/>
            <person name="Rieger T.T."/>
            <person name="Ritchie M.G."/>
            <person name="Robin C."/>
            <person name="Rogers Y.H."/>
            <person name="Rohde C."/>
            <person name="Rozas J."/>
            <person name="Rubenfield M.J."/>
            <person name="Ruiz A."/>
            <person name="Russo S."/>
            <person name="Salzberg S.L."/>
            <person name="Sanchez-Gracia A."/>
            <person name="Saranga D.J."/>
            <person name="Sato H."/>
            <person name="Schaeffer S.W."/>
            <person name="Schatz M.C."/>
            <person name="Schlenke T."/>
            <person name="Schwartz R."/>
            <person name="Segarra C."/>
            <person name="Singh R.S."/>
            <person name="Sirot L."/>
            <person name="Sirota M."/>
            <person name="Sisneros N.B."/>
            <person name="Smith C.D."/>
            <person name="Smith T.F."/>
            <person name="Spieth J."/>
            <person name="Stage D.E."/>
            <person name="Stark A."/>
            <person name="Stephan W."/>
            <person name="Strausberg R.L."/>
            <person name="Strempel S."/>
            <person name="Sturgill D."/>
            <person name="Sutton G."/>
            <person name="Sutton G.G."/>
            <person name="Tao W."/>
            <person name="Teichmann S."/>
            <person name="Tobari Y.N."/>
            <person name="Tomimura Y."/>
            <person name="Tsolas J.M."/>
            <person name="Valente V.L."/>
            <person name="Venter E."/>
            <person name="Venter J.C."/>
            <person name="Vicario S."/>
            <person name="Vieira F.G."/>
            <person name="Vilella A.J."/>
            <person name="Villasante A."/>
            <person name="Walenz B."/>
            <person name="Wang J."/>
            <person name="Wasserman M."/>
            <person name="Watts T."/>
            <person name="Wilson D."/>
            <person name="Wilson R.K."/>
            <person name="Wing R.A."/>
            <person name="Wolfner M.F."/>
            <person name="Wong A."/>
            <person name="Wong G.K."/>
            <person name="Wu C.I."/>
            <person name="Wu G."/>
            <person name="Yamamoto D."/>
            <person name="Yang H.P."/>
            <person name="Yang S.P."/>
            <person name="Yorke J.A."/>
            <person name="Yoshida K."/>
            <person name="Zdobnov E."/>
            <person name="Zhang P."/>
            <person name="Zhang Y."/>
            <person name="Zimin A.V."/>
            <person name="Baldwin J."/>
            <person name="Abdouelleil A."/>
            <person name="Abdulkadir J."/>
            <person name="Abebe A."/>
            <person name="Abera B."/>
            <person name="Abreu J."/>
            <person name="Acer S.C."/>
            <person name="Aftuck L."/>
            <person name="Alexander A."/>
            <person name="An P."/>
            <person name="Anderson E."/>
            <person name="Anderson S."/>
            <person name="Arachi H."/>
            <person name="Azer M."/>
            <person name="Bachantsang P."/>
            <person name="Barry A."/>
            <person name="Bayul T."/>
            <person name="Berlin A."/>
            <person name="Bessette D."/>
            <person name="Bloom T."/>
            <person name="Blye J."/>
            <person name="Boguslavskiy L."/>
            <person name="Bonnet C."/>
            <person name="Boukhgalter B."/>
            <person name="Bourzgui I."/>
            <person name="Brown A."/>
            <person name="Cahill P."/>
            <person name="Channer S."/>
            <person name="Cheshatsang Y."/>
            <person name="Chuda L."/>
            <person name="Citroen M."/>
            <person name="Collymore A."/>
            <person name="Cooke P."/>
            <person name="Costello M."/>
            <person name="D'Aco K."/>
            <person name="Daza R."/>
            <person name="De Haan G."/>
            <person name="DeGray S."/>
            <person name="DeMaso C."/>
            <person name="Dhargay N."/>
            <person name="Dooley K."/>
            <person name="Dooley E."/>
            <person name="Doricent M."/>
            <person name="Dorje P."/>
            <person name="Dorjee K."/>
            <person name="Dupes A."/>
            <person name="Elong R."/>
            <person name="Falk J."/>
            <person name="Farina A."/>
            <person name="Faro S."/>
            <person name="Ferguson D."/>
            <person name="Fisher S."/>
            <person name="Foley C.D."/>
            <person name="Franke A."/>
            <person name="Friedrich D."/>
            <person name="Gadbois L."/>
            <person name="Gearin G."/>
            <person name="Gearin C.R."/>
            <person name="Giannoukos G."/>
            <person name="Goode T."/>
            <person name="Graham J."/>
            <person name="Grandbois E."/>
            <person name="Grewal S."/>
            <person name="Gyaltsen K."/>
            <person name="Hafez N."/>
            <person name="Hagos B."/>
            <person name="Hall J."/>
            <person name="Henson C."/>
            <person name="Hollinger A."/>
            <person name="Honan T."/>
            <person name="Huard M.D."/>
            <person name="Hughes L."/>
            <person name="Hurhula B."/>
            <person name="Husby M.E."/>
            <person name="Kamat A."/>
            <person name="Kanga B."/>
            <person name="Kashin S."/>
            <person name="Khazanovich D."/>
            <person name="Kisner P."/>
            <person name="Lance K."/>
            <person name="Lara M."/>
            <person name="Lee W."/>
            <person name="Lennon N."/>
            <person name="Letendre F."/>
            <person name="LeVine R."/>
            <person name="Lipovsky A."/>
            <person name="Liu X."/>
            <person name="Liu J."/>
            <person name="Liu S."/>
            <person name="Lokyitsang T."/>
            <person name="Lokyitsang Y."/>
            <person name="Lubonja R."/>
            <person name="Lui A."/>
            <person name="MacDonald P."/>
            <person name="Magnisalis V."/>
            <person name="Maru K."/>
            <person name="Matthews C."/>
            <person name="McCusker W."/>
            <person name="McDonough S."/>
            <person name="Mehta T."/>
            <person name="Meldrim J."/>
            <person name="Meneus L."/>
            <person name="Mihai O."/>
            <person name="Mihalev A."/>
            <person name="Mihova T."/>
            <person name="Mittelman R."/>
            <person name="Mlenga V."/>
            <person name="Montmayeur A."/>
            <person name="Mulrain L."/>
            <person name="Navidi A."/>
            <person name="Naylor J."/>
            <person name="Negash T."/>
            <person name="Nguyen T."/>
            <person name="Nguyen N."/>
            <person name="Nicol R."/>
            <person name="Norbu C."/>
            <person name="Norbu N."/>
            <person name="Novod N."/>
            <person name="O'Neill B."/>
            <person name="Osman S."/>
            <person name="Markiewicz E."/>
            <person name="Oyono O.L."/>
            <person name="Patti C."/>
            <person name="Phunkhang P."/>
            <person name="Pierre F."/>
            <person name="Priest M."/>
            <person name="Raghuraman S."/>
            <person name="Rege F."/>
            <person name="Reyes R."/>
            <person name="Rise C."/>
            <person name="Rogov P."/>
            <person name="Ross K."/>
            <person name="Ryan E."/>
            <person name="Settipalli S."/>
            <person name="Shea T."/>
            <person name="Sherpa N."/>
            <person name="Shi L."/>
            <person name="Shih D."/>
            <person name="Sparrow T."/>
            <person name="Spaulding J."/>
            <person name="Stalker J."/>
            <person name="Stange-Thomann N."/>
            <person name="Stavropoulos S."/>
            <person name="Stone C."/>
            <person name="Strader C."/>
            <person name="Tesfaye S."/>
            <person name="Thomson T."/>
            <person name="Thoulutsang Y."/>
            <person name="Thoulutsang D."/>
            <person name="Topham K."/>
            <person name="Topping I."/>
            <person name="Tsamla T."/>
            <person name="Vassiliev H."/>
            <person name="Vo A."/>
            <person name="Wangchuk T."/>
            <person name="Wangdi T."/>
            <person name="Weiand M."/>
            <person name="Wilkinson J."/>
            <person name="Wilson A."/>
            <person name="Yadav S."/>
            <person name="Young G."/>
            <person name="Yu Q."/>
            <person name="Zembek L."/>
            <person name="Zhong D."/>
            <person name="Zimmer A."/>
            <person name="Zwirko Z."/>
            <person name="Jaffe D.B."/>
            <person name="Alvarez P."/>
            <person name="Brockman W."/>
            <person name="Butler J."/>
            <person name="Chin C."/>
            <person name="Gnerre S."/>
            <person name="Grabherr M."/>
            <person name="Kleber M."/>
            <person name="Mauceli E."/>
            <person name="MacCallum I."/>
        </authorList>
    </citation>
    <scope>NUCLEOTIDE SEQUENCE [LARGE SCALE GENOMIC DNA]</scope>
    <source>
        <strain evidence="15">Tucson 15081-1352.22</strain>
    </source>
</reference>
<dbReference type="InterPro" id="IPR036291">
    <property type="entry name" value="NAD(P)-bd_dom_sf"/>
</dbReference>
<feature type="binding site" evidence="9">
    <location>
        <begin position="39"/>
        <end position="45"/>
    </location>
    <ligand>
        <name>NAD(+)</name>
        <dbReference type="ChEBI" id="CHEBI:57540"/>
    </ligand>
</feature>
<accession>A0A0Q9WVF1</accession>
<dbReference type="OrthoDB" id="755699at2759"/>
<dbReference type="Gene3D" id="3.90.110.10">
    <property type="entry name" value="Lactate dehydrogenase/glycoside hydrolase, family 4, C-terminal"/>
    <property type="match status" value="1"/>
</dbReference>
<dbReference type="InParanoid" id="A0A0Q9WVF1"/>
<dbReference type="Proteomes" id="UP000009192">
    <property type="component" value="Unassembled WGS sequence"/>
</dbReference>
<dbReference type="SUPFAM" id="SSF56327">
    <property type="entry name" value="LDH C-terminal domain-like"/>
    <property type="match status" value="1"/>
</dbReference>
<evidence type="ECO:0000256" key="7">
    <source>
        <dbReference type="PIRSR" id="PIRSR000102-1"/>
    </source>
</evidence>
<gene>
    <name evidence="14" type="primary">Dmoj\GI14636</name>
    <name evidence="14" type="ORF">Dmoj_GI14636</name>
</gene>
<feature type="binding site" evidence="9">
    <location>
        <begin position="148"/>
        <end position="150"/>
    </location>
    <ligand>
        <name>NAD(+)</name>
        <dbReference type="ChEBI" id="CHEBI:57540"/>
    </ligand>
</feature>
<dbReference type="CDD" id="cd01337">
    <property type="entry name" value="MDH_glyoxysomal_mitochondrial"/>
    <property type="match status" value="1"/>
</dbReference>
<evidence type="ECO:0000256" key="6">
    <source>
        <dbReference type="ARBA" id="ARBA00048313"/>
    </source>
</evidence>
<proteinExistence type="inferred from homology"/>
<evidence type="ECO:0000256" key="9">
    <source>
        <dbReference type="PIRSR" id="PIRSR000102-3"/>
    </source>
</evidence>
<keyword evidence="15" id="KW-1185">Reference proteome</keyword>
<dbReference type="InterPro" id="IPR015955">
    <property type="entry name" value="Lactate_DH/Glyco_Ohase_4_C"/>
</dbReference>
<keyword evidence="4 10" id="KW-0560">Oxidoreductase</keyword>
<feature type="binding site" evidence="9">
    <location>
        <position position="259"/>
    </location>
    <ligand>
        <name>NAD(+)</name>
        <dbReference type="ChEBI" id="CHEBI:57540"/>
    </ligand>
</feature>
<dbReference type="PANTHER" id="PTHR11540:SF16">
    <property type="entry name" value="MALATE DEHYDROGENASE, MITOCHONDRIAL"/>
    <property type="match status" value="1"/>
</dbReference>
<keyword evidence="3 11" id="KW-0816">Tricarboxylic acid cycle</keyword>
<dbReference type="InterPro" id="IPR022383">
    <property type="entry name" value="Lactate/malate_DH_C"/>
</dbReference>
<dbReference type="InterPro" id="IPR001236">
    <property type="entry name" value="Lactate/malate_DH_N"/>
</dbReference>
<evidence type="ECO:0000313" key="14">
    <source>
        <dbReference type="EMBL" id="KRF94236.1"/>
    </source>
</evidence>
<dbReference type="eggNOG" id="KOG1494">
    <property type="taxonomic scope" value="Eukaryota"/>
</dbReference>
<comment type="similarity">
    <text evidence="1">Belongs to the LDH/MDH superfamily. MDH type 1 family.</text>
</comment>
<name>A0A0Q9WVF1_DROMO</name>
<evidence type="ECO:0000256" key="3">
    <source>
        <dbReference type="ARBA" id="ARBA00022532"/>
    </source>
</evidence>
<dbReference type="GO" id="GO:0005739">
    <property type="term" value="C:mitochondrion"/>
    <property type="evidence" value="ECO:0007669"/>
    <property type="project" value="TreeGrafter"/>
</dbReference>